<accession>A0A067QVI4</accession>
<dbReference type="Proteomes" id="UP000027135">
    <property type="component" value="Unassembled WGS sequence"/>
</dbReference>
<dbReference type="InterPro" id="IPR027417">
    <property type="entry name" value="P-loop_NTPase"/>
</dbReference>
<evidence type="ECO:0000256" key="5">
    <source>
        <dbReference type="ARBA" id="ARBA00045267"/>
    </source>
</evidence>
<dbReference type="STRING" id="136037.A0A067QVI4"/>
<dbReference type="SUPFAM" id="SSF52540">
    <property type="entry name" value="P-loop containing nucleoside triphosphate hydrolases"/>
    <property type="match status" value="1"/>
</dbReference>
<evidence type="ECO:0000256" key="3">
    <source>
        <dbReference type="ARBA" id="ARBA00023134"/>
    </source>
</evidence>
<dbReference type="PRINTS" id="PR00449">
    <property type="entry name" value="RASTRNSFRMNG"/>
</dbReference>
<dbReference type="FunFam" id="3.40.50.300:FF:000525">
    <property type="entry name" value="rab-like protein 3 isoform X1"/>
    <property type="match status" value="1"/>
</dbReference>
<dbReference type="OMA" id="THLICQQ"/>
<dbReference type="SMART" id="SM00174">
    <property type="entry name" value="RHO"/>
    <property type="match status" value="1"/>
</dbReference>
<dbReference type="AlphaFoldDB" id="A0A067QVI4"/>
<evidence type="ECO:0000256" key="4">
    <source>
        <dbReference type="ARBA" id="ARBA00041166"/>
    </source>
</evidence>
<keyword evidence="3" id="KW-0342">GTP-binding</keyword>
<organism evidence="6 7">
    <name type="scientific">Zootermopsis nevadensis</name>
    <name type="common">Dampwood termite</name>
    <dbReference type="NCBI Taxonomy" id="136037"/>
    <lineage>
        <taxon>Eukaryota</taxon>
        <taxon>Metazoa</taxon>
        <taxon>Ecdysozoa</taxon>
        <taxon>Arthropoda</taxon>
        <taxon>Hexapoda</taxon>
        <taxon>Insecta</taxon>
        <taxon>Pterygota</taxon>
        <taxon>Neoptera</taxon>
        <taxon>Polyneoptera</taxon>
        <taxon>Dictyoptera</taxon>
        <taxon>Blattodea</taxon>
        <taxon>Blattoidea</taxon>
        <taxon>Termitoidae</taxon>
        <taxon>Termopsidae</taxon>
        <taxon>Zootermopsis</taxon>
    </lineage>
</organism>
<dbReference type="Pfam" id="PF00071">
    <property type="entry name" value="Ras"/>
    <property type="match status" value="1"/>
</dbReference>
<evidence type="ECO:0000313" key="6">
    <source>
        <dbReference type="EMBL" id="KDR13148.1"/>
    </source>
</evidence>
<dbReference type="PROSITE" id="PS51419">
    <property type="entry name" value="RAB"/>
    <property type="match status" value="1"/>
</dbReference>
<dbReference type="SMART" id="SM00175">
    <property type="entry name" value="RAB"/>
    <property type="match status" value="1"/>
</dbReference>
<dbReference type="FunCoup" id="A0A067QVI4">
    <property type="interactions" value="1198"/>
</dbReference>
<dbReference type="InterPro" id="IPR001806">
    <property type="entry name" value="Small_GTPase"/>
</dbReference>
<sequence>MFPDTSRSTCIATCALVRTGLKRAPLLCLVRVDLGVGKSSLTYLICHQQPISNPSWTVGCSVEVKLHEYKEGTPDQKTYFVELWDIGGSSSHRNTRSVFYNPTHGIILVHDLTNRKSQQNLQKWLAEVINKDGSSKSRQTNFDDFDPEQFVGLTQIPILVIGTKLDLSEEVRTHSHRRSSTIAEECSADEIFLDCRQVRSLAAGSSSAVKLSRFFDKVIERRYHGRDGIIPFSDKRRIFASLNSKFYHND</sequence>
<comment type="similarity">
    <text evidence="1">Belongs to the small GTPase superfamily. Rab family.</text>
</comment>
<protein>
    <recommendedName>
        <fullName evidence="4">Rab-like protein 3</fullName>
    </recommendedName>
</protein>
<evidence type="ECO:0000256" key="1">
    <source>
        <dbReference type="ARBA" id="ARBA00006270"/>
    </source>
</evidence>
<evidence type="ECO:0000256" key="2">
    <source>
        <dbReference type="ARBA" id="ARBA00022741"/>
    </source>
</evidence>
<comment type="function">
    <text evidence="5">Required for KRAS signaling regulation and modulation of cell proliferation. Regulator of KRAS prenylation, and probably prenylation of other small GTPases. Required for lymphocyte development and function. Not required for myeloid cell development.</text>
</comment>
<dbReference type="PANTHER" id="PTHR24073">
    <property type="entry name" value="DRAB5-RELATED"/>
    <property type="match status" value="1"/>
</dbReference>
<proteinExistence type="inferred from homology"/>
<keyword evidence="2" id="KW-0547">Nucleotide-binding</keyword>
<dbReference type="GO" id="GO:0003924">
    <property type="term" value="F:GTPase activity"/>
    <property type="evidence" value="ECO:0007669"/>
    <property type="project" value="InterPro"/>
</dbReference>
<dbReference type="GO" id="GO:0005525">
    <property type="term" value="F:GTP binding"/>
    <property type="evidence" value="ECO:0007669"/>
    <property type="project" value="UniProtKB-KW"/>
</dbReference>
<keyword evidence="7" id="KW-1185">Reference proteome</keyword>
<evidence type="ECO:0000313" key="7">
    <source>
        <dbReference type="Proteomes" id="UP000027135"/>
    </source>
</evidence>
<gene>
    <name evidence="6" type="ORF">L798_11331</name>
</gene>
<dbReference type="EMBL" id="KK852965">
    <property type="protein sequence ID" value="KDR13148.1"/>
    <property type="molecule type" value="Genomic_DNA"/>
</dbReference>
<dbReference type="eggNOG" id="ENOG502QT3S">
    <property type="taxonomic scope" value="Eukaryota"/>
</dbReference>
<name>A0A067QVI4_ZOONE</name>
<dbReference type="Gene3D" id="3.40.50.300">
    <property type="entry name" value="P-loop containing nucleotide triphosphate hydrolases"/>
    <property type="match status" value="1"/>
</dbReference>
<reference evidence="6 7" key="1">
    <citation type="journal article" date="2014" name="Nat. Commun.">
        <title>Molecular traces of alternative social organization in a termite genome.</title>
        <authorList>
            <person name="Terrapon N."/>
            <person name="Li C."/>
            <person name="Robertson H.M."/>
            <person name="Ji L."/>
            <person name="Meng X."/>
            <person name="Booth W."/>
            <person name="Chen Z."/>
            <person name="Childers C.P."/>
            <person name="Glastad K.M."/>
            <person name="Gokhale K."/>
            <person name="Gowin J."/>
            <person name="Gronenberg W."/>
            <person name="Hermansen R.A."/>
            <person name="Hu H."/>
            <person name="Hunt B.G."/>
            <person name="Huylmans A.K."/>
            <person name="Khalil S.M."/>
            <person name="Mitchell R.D."/>
            <person name="Munoz-Torres M.C."/>
            <person name="Mustard J.A."/>
            <person name="Pan H."/>
            <person name="Reese J.T."/>
            <person name="Scharf M.E."/>
            <person name="Sun F."/>
            <person name="Vogel H."/>
            <person name="Xiao J."/>
            <person name="Yang W."/>
            <person name="Yang Z."/>
            <person name="Yang Z."/>
            <person name="Zhou J."/>
            <person name="Zhu J."/>
            <person name="Brent C.S."/>
            <person name="Elsik C.G."/>
            <person name="Goodisman M.A."/>
            <person name="Liberles D.A."/>
            <person name="Roe R.M."/>
            <person name="Vargo E.L."/>
            <person name="Vilcinskas A."/>
            <person name="Wang J."/>
            <person name="Bornberg-Bauer E."/>
            <person name="Korb J."/>
            <person name="Zhang G."/>
            <person name="Liebig J."/>
        </authorList>
    </citation>
    <scope>NUCLEOTIDE SEQUENCE [LARGE SCALE GENOMIC DNA]</scope>
    <source>
        <tissue evidence="6">Whole organism</tissue>
    </source>
</reference>
<dbReference type="InParanoid" id="A0A067QVI4"/>